<accession>A0A7X9E7B6</accession>
<sequence>MNEGRLDVEPNETLIKKENITNIFAESAVELGTSDKVEFTGFFYEDSLVRAQTIVNKISFNEKYIDLDTDEIKRWSYHENQHALNQIRFDEICDNPKEGLEKAKMIYAFVLHPSYKDLHDRVMSAYNKGIKNGLVYAKSVKPLVAKYSDITIGYFDYADPSEILALLRGYECYLKQLSEGKNPKTSAPELTEAFIPEDLKFLDEVYRKKLFNEINPESLKSKIGKKVQAISLEES</sequence>
<organism evidence="1 2">
    <name type="scientific">candidate division WWE3 bacterium</name>
    <dbReference type="NCBI Taxonomy" id="2053526"/>
    <lineage>
        <taxon>Bacteria</taxon>
        <taxon>Katanobacteria</taxon>
    </lineage>
</organism>
<protein>
    <submittedName>
        <fullName evidence="1">Uncharacterized protein</fullName>
    </submittedName>
</protein>
<dbReference type="Proteomes" id="UP000590542">
    <property type="component" value="Unassembled WGS sequence"/>
</dbReference>
<dbReference type="AlphaFoldDB" id="A0A7X9E7B6"/>
<name>A0A7X9E7B6_UNCKA</name>
<comment type="caution">
    <text evidence="1">The sequence shown here is derived from an EMBL/GenBank/DDBJ whole genome shotgun (WGS) entry which is preliminary data.</text>
</comment>
<gene>
    <name evidence="1" type="ORF">GYA37_03230</name>
</gene>
<proteinExistence type="predicted"/>
<dbReference type="EMBL" id="JAAZNV010000011">
    <property type="protein sequence ID" value="NMB91832.1"/>
    <property type="molecule type" value="Genomic_DNA"/>
</dbReference>
<evidence type="ECO:0000313" key="2">
    <source>
        <dbReference type="Proteomes" id="UP000590542"/>
    </source>
</evidence>
<reference evidence="1 2" key="1">
    <citation type="journal article" date="2020" name="Biotechnol. Biofuels">
        <title>New insights from the biogas microbiome by comprehensive genome-resolved metagenomics of nearly 1600 species originating from multiple anaerobic digesters.</title>
        <authorList>
            <person name="Campanaro S."/>
            <person name="Treu L."/>
            <person name="Rodriguez-R L.M."/>
            <person name="Kovalovszki A."/>
            <person name="Ziels R.M."/>
            <person name="Maus I."/>
            <person name="Zhu X."/>
            <person name="Kougias P.G."/>
            <person name="Basile A."/>
            <person name="Luo G."/>
            <person name="Schluter A."/>
            <person name="Konstantinidis K.T."/>
            <person name="Angelidaki I."/>
        </authorList>
    </citation>
    <scope>NUCLEOTIDE SEQUENCE [LARGE SCALE GENOMIC DNA]</scope>
    <source>
        <strain evidence="1">AS27yjCOA_202</strain>
    </source>
</reference>
<evidence type="ECO:0000313" key="1">
    <source>
        <dbReference type="EMBL" id="NMB91832.1"/>
    </source>
</evidence>